<proteinExistence type="inferred from homology"/>
<accession>A0ABN1PUA6</accession>
<protein>
    <submittedName>
        <fullName evidence="5">Glucose 1-dehydrogenase</fullName>
    </submittedName>
</protein>
<comment type="caution">
    <text evidence="5">The sequence shown here is derived from an EMBL/GenBank/DDBJ whole genome shotgun (WGS) entry which is preliminary data.</text>
</comment>
<dbReference type="InterPro" id="IPR057326">
    <property type="entry name" value="KR_dom"/>
</dbReference>
<comment type="similarity">
    <text evidence="1">Belongs to the short-chain dehydrogenases/reductases (SDR) family.</text>
</comment>
<dbReference type="PRINTS" id="PR00081">
    <property type="entry name" value="GDHRDH"/>
</dbReference>
<reference evidence="5 6" key="1">
    <citation type="journal article" date="2019" name="Int. J. Syst. Evol. Microbiol.">
        <title>The Global Catalogue of Microorganisms (GCM) 10K type strain sequencing project: providing services to taxonomists for standard genome sequencing and annotation.</title>
        <authorList>
            <consortium name="The Broad Institute Genomics Platform"/>
            <consortium name="The Broad Institute Genome Sequencing Center for Infectious Disease"/>
            <person name="Wu L."/>
            <person name="Ma J."/>
        </authorList>
    </citation>
    <scope>NUCLEOTIDE SEQUENCE [LARGE SCALE GENOMIC DNA]</scope>
    <source>
        <strain evidence="5 6">JCM 11117</strain>
    </source>
</reference>
<dbReference type="InterPro" id="IPR036291">
    <property type="entry name" value="NAD(P)-bd_dom_sf"/>
</dbReference>
<dbReference type="EMBL" id="BAAAHP010000059">
    <property type="protein sequence ID" value="GAA0932691.1"/>
    <property type="molecule type" value="Genomic_DNA"/>
</dbReference>
<dbReference type="CDD" id="cd05233">
    <property type="entry name" value="SDR_c"/>
    <property type="match status" value="1"/>
</dbReference>
<dbReference type="Proteomes" id="UP001499967">
    <property type="component" value="Unassembled WGS sequence"/>
</dbReference>
<dbReference type="SUPFAM" id="SSF51735">
    <property type="entry name" value="NAD(P)-binding Rossmann-fold domains"/>
    <property type="match status" value="1"/>
</dbReference>
<dbReference type="PANTHER" id="PTHR24321">
    <property type="entry name" value="DEHYDROGENASES, SHORT CHAIN"/>
    <property type="match status" value="1"/>
</dbReference>
<dbReference type="InterPro" id="IPR002347">
    <property type="entry name" value="SDR_fam"/>
</dbReference>
<evidence type="ECO:0000313" key="6">
    <source>
        <dbReference type="Proteomes" id="UP001499967"/>
    </source>
</evidence>
<dbReference type="PRINTS" id="PR00080">
    <property type="entry name" value="SDRFAMILY"/>
</dbReference>
<dbReference type="Gene3D" id="3.40.50.720">
    <property type="entry name" value="NAD(P)-binding Rossmann-like Domain"/>
    <property type="match status" value="1"/>
</dbReference>
<keyword evidence="2" id="KW-0560">Oxidoreductase</keyword>
<dbReference type="NCBIfam" id="NF005559">
    <property type="entry name" value="PRK07231.1"/>
    <property type="match status" value="1"/>
</dbReference>
<evidence type="ECO:0000256" key="2">
    <source>
        <dbReference type="ARBA" id="ARBA00023002"/>
    </source>
</evidence>
<dbReference type="PANTHER" id="PTHR24321:SF8">
    <property type="entry name" value="ESTRADIOL 17-BETA-DEHYDROGENASE 8-RELATED"/>
    <property type="match status" value="1"/>
</dbReference>
<sequence>MGEQKGTAGGLLAGKSVLVVGASTGIGAESARLFAAEGASVMLVARSEERLRDLTKELTGAGHDAAYVVGDIAVADDVARAVDETVDRFGRLDGALNNAAIGQGGRLDDVSEDDFDRIMAVNVKGMWLCLREQVRVMRGAGAGAIVNVSSIGGLRGSPGFGAYQATKHAVIGLTRTAAHDNGPDGIRVNVIAPGPILTSMIMKPDGSLPDGVKARIAATPLRKAGTPAEVAEAATWLLSDRASHISGAVLTVDGGFTA</sequence>
<gene>
    <name evidence="5" type="ORF">GCM10009559_21890</name>
</gene>
<feature type="domain" description="Ketoreductase" evidence="4">
    <location>
        <begin position="15"/>
        <end position="194"/>
    </location>
</feature>
<evidence type="ECO:0000313" key="5">
    <source>
        <dbReference type="EMBL" id="GAA0932691.1"/>
    </source>
</evidence>
<evidence type="ECO:0000256" key="3">
    <source>
        <dbReference type="ARBA" id="ARBA00023027"/>
    </source>
</evidence>
<keyword evidence="3" id="KW-0520">NAD</keyword>
<keyword evidence="6" id="KW-1185">Reference proteome</keyword>
<dbReference type="Pfam" id="PF13561">
    <property type="entry name" value="adh_short_C2"/>
    <property type="match status" value="1"/>
</dbReference>
<evidence type="ECO:0000259" key="4">
    <source>
        <dbReference type="SMART" id="SM00822"/>
    </source>
</evidence>
<dbReference type="RefSeq" id="WP_343941199.1">
    <property type="nucleotide sequence ID" value="NZ_BAAAHP010000059.1"/>
</dbReference>
<organism evidence="5 6">
    <name type="scientific">Pseudonocardia zijingensis</name>
    <dbReference type="NCBI Taxonomy" id="153376"/>
    <lineage>
        <taxon>Bacteria</taxon>
        <taxon>Bacillati</taxon>
        <taxon>Actinomycetota</taxon>
        <taxon>Actinomycetes</taxon>
        <taxon>Pseudonocardiales</taxon>
        <taxon>Pseudonocardiaceae</taxon>
        <taxon>Pseudonocardia</taxon>
    </lineage>
</organism>
<dbReference type="SMART" id="SM00822">
    <property type="entry name" value="PKS_KR"/>
    <property type="match status" value="1"/>
</dbReference>
<name>A0ABN1PUA6_9PSEU</name>
<evidence type="ECO:0000256" key="1">
    <source>
        <dbReference type="ARBA" id="ARBA00006484"/>
    </source>
</evidence>